<dbReference type="SUPFAM" id="SSF117987">
    <property type="entry name" value="CRISPR-associated protein"/>
    <property type="match status" value="2"/>
</dbReference>
<accession>A0ABW5GMN1</accession>
<comment type="caution">
    <text evidence="1">The sequence shown here is derived from an EMBL/GenBank/DDBJ whole genome shotgun (WGS) entry which is preliminary data.</text>
</comment>
<keyword evidence="2" id="KW-1185">Reference proteome</keyword>
<dbReference type="InterPro" id="IPR010179">
    <property type="entry name" value="CRISPR-assoc_prot_Cse3"/>
</dbReference>
<evidence type="ECO:0000313" key="2">
    <source>
        <dbReference type="Proteomes" id="UP001597419"/>
    </source>
</evidence>
<gene>
    <name evidence="1" type="primary">cas6e</name>
    <name evidence="1" type="ORF">ACFSYJ_25650</name>
</gene>
<dbReference type="CDD" id="cd09727">
    <property type="entry name" value="Cas6_I-E"/>
    <property type="match status" value="1"/>
</dbReference>
<dbReference type="Pfam" id="PF08798">
    <property type="entry name" value="CRISPR_assoc"/>
    <property type="match status" value="1"/>
</dbReference>
<dbReference type="SMART" id="SM01101">
    <property type="entry name" value="CRISPR_assoc"/>
    <property type="match status" value="1"/>
</dbReference>
<reference evidence="2" key="1">
    <citation type="journal article" date="2019" name="Int. J. Syst. Evol. Microbiol.">
        <title>The Global Catalogue of Microorganisms (GCM) 10K type strain sequencing project: providing services to taxonomists for standard genome sequencing and annotation.</title>
        <authorList>
            <consortium name="The Broad Institute Genomics Platform"/>
            <consortium name="The Broad Institute Genome Sequencing Center for Infectious Disease"/>
            <person name="Wu L."/>
            <person name="Ma J."/>
        </authorList>
    </citation>
    <scope>NUCLEOTIDE SEQUENCE [LARGE SCALE GENOMIC DNA]</scope>
    <source>
        <strain evidence="2">CGMCC 4.7643</strain>
    </source>
</reference>
<dbReference type="RefSeq" id="WP_345391327.1">
    <property type="nucleotide sequence ID" value="NZ_BAABHG010000004.1"/>
</dbReference>
<sequence>MFLSKLAVDVRARTFRRDYANVHDMHRTLMSVYPDPSAEREKREAHGVLWRLDGTRGGFVQYVQSHTEPDWAKLPAGHLTAPAEVRSLRPVLDAVAAGRKFAFRMVANPTKCDHRTRRRLPLRLPAEQLAWLVRQGERHGFVLPAAGDGRPDLAATPLATISGHKKETKRITVEPVRFDGHLVVTDAAAFTGALTGGVGRAKAYGCGLISLAPPRTG</sequence>
<name>A0ABW5GMN1_9PSEU</name>
<dbReference type="Gene3D" id="3.30.70.1200">
    <property type="entry name" value="Crispr-associated protein, domain 1"/>
    <property type="match status" value="1"/>
</dbReference>
<proteinExistence type="predicted"/>
<organism evidence="1 2">
    <name type="scientific">Amycolatopsis samaneae</name>
    <dbReference type="NCBI Taxonomy" id="664691"/>
    <lineage>
        <taxon>Bacteria</taxon>
        <taxon>Bacillati</taxon>
        <taxon>Actinomycetota</taxon>
        <taxon>Actinomycetes</taxon>
        <taxon>Pseudonocardiales</taxon>
        <taxon>Pseudonocardiaceae</taxon>
        <taxon>Amycolatopsis</taxon>
    </lineage>
</organism>
<dbReference type="Proteomes" id="UP001597419">
    <property type="component" value="Unassembled WGS sequence"/>
</dbReference>
<dbReference type="Gene3D" id="3.30.70.1210">
    <property type="entry name" value="Crispr-associated protein, domain 2"/>
    <property type="match status" value="1"/>
</dbReference>
<protein>
    <submittedName>
        <fullName evidence="1">Type I-E CRISPR-associated protein Cas6/Cse3/CasE</fullName>
    </submittedName>
</protein>
<evidence type="ECO:0000313" key="1">
    <source>
        <dbReference type="EMBL" id="MFD2462017.1"/>
    </source>
</evidence>
<dbReference type="NCBIfam" id="TIGR01907">
    <property type="entry name" value="casE_Cse3"/>
    <property type="match status" value="1"/>
</dbReference>
<dbReference type="EMBL" id="JBHUKU010000014">
    <property type="protein sequence ID" value="MFD2462017.1"/>
    <property type="molecule type" value="Genomic_DNA"/>
</dbReference>